<protein>
    <submittedName>
        <fullName evidence="3">Aldo/keto reductase</fullName>
    </submittedName>
</protein>
<dbReference type="Proteomes" id="UP000648352">
    <property type="component" value="Unassembled WGS sequence"/>
</dbReference>
<feature type="domain" description="NADP-dependent oxidoreductase" evidence="2">
    <location>
        <begin position="15"/>
        <end position="285"/>
    </location>
</feature>
<dbReference type="SUPFAM" id="SSF51430">
    <property type="entry name" value="NAD(P)-linked oxidoreductase"/>
    <property type="match status" value="1"/>
</dbReference>
<name>A0ABR8S2D4_9MICO</name>
<dbReference type="PANTHER" id="PTHR42686">
    <property type="entry name" value="GH17980P-RELATED"/>
    <property type="match status" value="1"/>
</dbReference>
<feature type="compositionally biased region" description="Low complexity" evidence="1">
    <location>
        <begin position="1"/>
        <end position="21"/>
    </location>
</feature>
<dbReference type="InterPro" id="IPR036812">
    <property type="entry name" value="NAD(P)_OxRdtase_dom_sf"/>
</dbReference>
<keyword evidence="4" id="KW-1185">Reference proteome</keyword>
<gene>
    <name evidence="3" type="ORF">H9651_08320</name>
</gene>
<dbReference type="PANTHER" id="PTHR42686:SF1">
    <property type="entry name" value="GH17980P-RELATED"/>
    <property type="match status" value="1"/>
</dbReference>
<accession>A0ABR8S2D4</accession>
<sequence>MRQTSLGSTGLTVGPLTLGTSALGRGTTPGSPEEAEAVAAAEALLTGPVPLIDTSNNYGDGRSEAVLGLALAAVGSRATAAIATKVDRDPQTGAFDRDRVLRSYDESLDRLGLDRVGILHFHDPYSVTFAEATAPGGAVSALVELRDAGAVDAIGIAAGPIPMMTQYVETGLFDVVLSHNRYTLVDRTAEPLFAAARRRGMGVFNAAPFGAGILAKGSASRASYGYTEASPQLIEWIARAEQVCADHGVTLAAAALHFSLRSELVDSTIVGIASVPRLEQLRHLHAAAVPEELWPDLEALGPAPSPLTDGADG</sequence>
<dbReference type="Gene3D" id="3.20.20.100">
    <property type="entry name" value="NADP-dependent oxidoreductase domain"/>
    <property type="match status" value="1"/>
</dbReference>
<dbReference type="InterPro" id="IPR020471">
    <property type="entry name" value="AKR"/>
</dbReference>
<comment type="caution">
    <text evidence="3">The sequence shown here is derived from an EMBL/GenBank/DDBJ whole genome shotgun (WGS) entry which is preliminary data.</text>
</comment>
<dbReference type="RefSeq" id="WP_191718821.1">
    <property type="nucleotide sequence ID" value="NZ_JACSQP010000004.1"/>
</dbReference>
<evidence type="ECO:0000313" key="4">
    <source>
        <dbReference type="Proteomes" id="UP000648352"/>
    </source>
</evidence>
<dbReference type="InterPro" id="IPR023210">
    <property type="entry name" value="NADP_OxRdtase_dom"/>
</dbReference>
<evidence type="ECO:0000259" key="2">
    <source>
        <dbReference type="Pfam" id="PF00248"/>
    </source>
</evidence>
<dbReference type="EMBL" id="JACSQP010000004">
    <property type="protein sequence ID" value="MBD7957642.1"/>
    <property type="molecule type" value="Genomic_DNA"/>
</dbReference>
<proteinExistence type="predicted"/>
<evidence type="ECO:0000256" key="1">
    <source>
        <dbReference type="SAM" id="MobiDB-lite"/>
    </source>
</evidence>
<organism evidence="3 4">
    <name type="scientific">Microbacterium pullorum</name>
    <dbReference type="NCBI Taxonomy" id="2762236"/>
    <lineage>
        <taxon>Bacteria</taxon>
        <taxon>Bacillati</taxon>
        <taxon>Actinomycetota</taxon>
        <taxon>Actinomycetes</taxon>
        <taxon>Micrococcales</taxon>
        <taxon>Microbacteriaceae</taxon>
        <taxon>Microbacterium</taxon>
    </lineage>
</organism>
<dbReference type="CDD" id="cd19090">
    <property type="entry name" value="AKR_AKR15A-like"/>
    <property type="match status" value="1"/>
</dbReference>
<evidence type="ECO:0000313" key="3">
    <source>
        <dbReference type="EMBL" id="MBD7957642.1"/>
    </source>
</evidence>
<feature type="region of interest" description="Disordered" evidence="1">
    <location>
        <begin position="1"/>
        <end position="32"/>
    </location>
</feature>
<reference evidence="3 4" key="1">
    <citation type="submission" date="2020-08" db="EMBL/GenBank/DDBJ databases">
        <title>A Genomic Blueprint of the Chicken Gut Microbiome.</title>
        <authorList>
            <person name="Gilroy R."/>
            <person name="Ravi A."/>
            <person name="Getino M."/>
            <person name="Pursley I."/>
            <person name="Horton D.L."/>
            <person name="Alikhan N.-F."/>
            <person name="Baker D."/>
            <person name="Gharbi K."/>
            <person name="Hall N."/>
            <person name="Watson M."/>
            <person name="Adriaenssens E.M."/>
            <person name="Foster-Nyarko E."/>
            <person name="Jarju S."/>
            <person name="Secka A."/>
            <person name="Antonio M."/>
            <person name="Oren A."/>
            <person name="Chaudhuri R."/>
            <person name="La Ragione R.M."/>
            <person name="Hildebrand F."/>
            <person name="Pallen M.J."/>
        </authorList>
    </citation>
    <scope>NUCLEOTIDE SEQUENCE [LARGE SCALE GENOMIC DNA]</scope>
    <source>
        <strain evidence="3 4">Sa4CUA7</strain>
    </source>
</reference>
<dbReference type="Pfam" id="PF00248">
    <property type="entry name" value="Aldo_ket_red"/>
    <property type="match status" value="1"/>
</dbReference>